<evidence type="ECO:0000259" key="1">
    <source>
        <dbReference type="PROSITE" id="PS50943"/>
    </source>
</evidence>
<name>A0A938BST2_UNCW3</name>
<gene>
    <name evidence="2" type="ORF">FJY68_13855</name>
</gene>
<accession>A0A938BST2</accession>
<dbReference type="GO" id="GO:0003677">
    <property type="term" value="F:DNA binding"/>
    <property type="evidence" value="ECO:0007669"/>
    <property type="project" value="InterPro"/>
</dbReference>
<proteinExistence type="predicted"/>
<dbReference type="InterPro" id="IPR001387">
    <property type="entry name" value="Cro/C1-type_HTH"/>
</dbReference>
<dbReference type="AlphaFoldDB" id="A0A938BST2"/>
<organism evidence="2 3">
    <name type="scientific">candidate division WOR-3 bacterium</name>
    <dbReference type="NCBI Taxonomy" id="2052148"/>
    <lineage>
        <taxon>Bacteria</taxon>
        <taxon>Bacteria division WOR-3</taxon>
    </lineage>
</organism>
<evidence type="ECO:0000313" key="2">
    <source>
        <dbReference type="EMBL" id="MBM3332910.1"/>
    </source>
</evidence>
<dbReference type="PROSITE" id="PS50943">
    <property type="entry name" value="HTH_CROC1"/>
    <property type="match status" value="1"/>
</dbReference>
<sequence length="80" mass="8929">MKNFVGPRIREARYRHGQKVTQEELAARLQTLGLGLDRTAISKIEAGTRPVTDIEIVAICKALDIGVDVLFTETRPDLPR</sequence>
<dbReference type="SMART" id="SM00530">
    <property type="entry name" value="HTH_XRE"/>
    <property type="match status" value="1"/>
</dbReference>
<dbReference type="EMBL" id="VGIR01000169">
    <property type="protein sequence ID" value="MBM3332910.1"/>
    <property type="molecule type" value="Genomic_DNA"/>
</dbReference>
<evidence type="ECO:0000313" key="3">
    <source>
        <dbReference type="Proteomes" id="UP000779900"/>
    </source>
</evidence>
<comment type="caution">
    <text evidence="2">The sequence shown here is derived from an EMBL/GenBank/DDBJ whole genome shotgun (WGS) entry which is preliminary data.</text>
</comment>
<dbReference type="Pfam" id="PF01381">
    <property type="entry name" value="HTH_3"/>
    <property type="match status" value="1"/>
</dbReference>
<dbReference type="SUPFAM" id="SSF47413">
    <property type="entry name" value="lambda repressor-like DNA-binding domains"/>
    <property type="match status" value="1"/>
</dbReference>
<protein>
    <submittedName>
        <fullName evidence="2">Helix-turn-helix transcriptional regulator</fullName>
    </submittedName>
</protein>
<dbReference type="Proteomes" id="UP000779900">
    <property type="component" value="Unassembled WGS sequence"/>
</dbReference>
<feature type="domain" description="HTH cro/C1-type" evidence="1">
    <location>
        <begin position="9"/>
        <end position="70"/>
    </location>
</feature>
<dbReference type="InterPro" id="IPR010982">
    <property type="entry name" value="Lambda_DNA-bd_dom_sf"/>
</dbReference>
<dbReference type="Gene3D" id="1.10.260.40">
    <property type="entry name" value="lambda repressor-like DNA-binding domains"/>
    <property type="match status" value="1"/>
</dbReference>
<dbReference type="CDD" id="cd00093">
    <property type="entry name" value="HTH_XRE"/>
    <property type="match status" value="1"/>
</dbReference>
<reference evidence="2" key="1">
    <citation type="submission" date="2019-03" db="EMBL/GenBank/DDBJ databases">
        <title>Lake Tanganyika Metagenome-Assembled Genomes (MAGs).</title>
        <authorList>
            <person name="Tran P."/>
        </authorList>
    </citation>
    <scope>NUCLEOTIDE SEQUENCE</scope>
    <source>
        <strain evidence="2">K_DeepCast_150m_m2_040</strain>
    </source>
</reference>